<evidence type="ECO:0000256" key="2">
    <source>
        <dbReference type="SAM" id="Phobius"/>
    </source>
</evidence>
<dbReference type="PROSITE" id="PS51257">
    <property type="entry name" value="PROKAR_LIPOPROTEIN"/>
    <property type="match status" value="1"/>
</dbReference>
<name>A0ABX8ZAX6_9NEIS</name>
<feature type="domain" description="BD-FAE-like" evidence="3">
    <location>
        <begin position="75"/>
        <end position="177"/>
    </location>
</feature>
<dbReference type="PANTHER" id="PTHR48081">
    <property type="entry name" value="AB HYDROLASE SUPERFAMILY PROTEIN C4A8.06C"/>
    <property type="match status" value="1"/>
</dbReference>
<keyword evidence="2" id="KW-0812">Transmembrane</keyword>
<evidence type="ECO:0000259" key="3">
    <source>
        <dbReference type="Pfam" id="PF20434"/>
    </source>
</evidence>
<dbReference type="InterPro" id="IPR029058">
    <property type="entry name" value="AB_hydrolase_fold"/>
</dbReference>
<evidence type="ECO:0000313" key="4">
    <source>
        <dbReference type="EMBL" id="QZA78479.1"/>
    </source>
</evidence>
<dbReference type="Gene3D" id="3.40.50.1820">
    <property type="entry name" value="alpha/beta hydrolase"/>
    <property type="match status" value="1"/>
</dbReference>
<keyword evidence="2" id="KW-0472">Membrane</keyword>
<feature type="transmembrane region" description="Helical" evidence="2">
    <location>
        <begin position="7"/>
        <end position="28"/>
    </location>
</feature>
<dbReference type="InterPro" id="IPR049492">
    <property type="entry name" value="BD-FAE-like_dom"/>
</dbReference>
<dbReference type="EMBL" id="CP081150">
    <property type="protein sequence ID" value="QZA78479.1"/>
    <property type="molecule type" value="Genomic_DNA"/>
</dbReference>
<evidence type="ECO:0000256" key="1">
    <source>
        <dbReference type="ARBA" id="ARBA00022801"/>
    </source>
</evidence>
<reference evidence="4 5" key="1">
    <citation type="submission" date="2021-08" db="EMBL/GenBank/DDBJ databases">
        <title>complete genome sequencing of Deefgea sp. D25.</title>
        <authorList>
            <person name="Bae J.-W."/>
            <person name="Gim D.-H."/>
        </authorList>
    </citation>
    <scope>NUCLEOTIDE SEQUENCE [LARGE SCALE GENOMIC DNA]</scope>
    <source>
        <strain evidence="4 5">D25</strain>
    </source>
</reference>
<organism evidence="4 5">
    <name type="scientific">Deefgea tanakiae</name>
    <dbReference type="NCBI Taxonomy" id="2865840"/>
    <lineage>
        <taxon>Bacteria</taxon>
        <taxon>Pseudomonadati</taxon>
        <taxon>Pseudomonadota</taxon>
        <taxon>Betaproteobacteria</taxon>
        <taxon>Neisseriales</taxon>
        <taxon>Chitinibacteraceae</taxon>
        <taxon>Deefgea</taxon>
    </lineage>
</organism>
<dbReference type="Proteomes" id="UP000825679">
    <property type="component" value="Chromosome"/>
</dbReference>
<keyword evidence="2" id="KW-1133">Transmembrane helix</keyword>
<proteinExistence type="predicted"/>
<dbReference type="RefSeq" id="WP_221007011.1">
    <property type="nucleotide sequence ID" value="NZ_CP081150.1"/>
</dbReference>
<dbReference type="SUPFAM" id="SSF53474">
    <property type="entry name" value="alpha/beta-Hydrolases"/>
    <property type="match status" value="1"/>
</dbReference>
<dbReference type="Pfam" id="PF20434">
    <property type="entry name" value="BD-FAE"/>
    <property type="match status" value="1"/>
</dbReference>
<keyword evidence="5" id="KW-1185">Reference proteome</keyword>
<dbReference type="InterPro" id="IPR050300">
    <property type="entry name" value="GDXG_lipolytic_enzyme"/>
</dbReference>
<protein>
    <submittedName>
        <fullName evidence="4">Alpha/beta hydrolase</fullName>
    </submittedName>
</protein>
<accession>A0ABX8ZAX6</accession>
<gene>
    <name evidence="4" type="ORF">K4H28_03425</name>
</gene>
<sequence>MLLIGRFVFLGVISMPYLFLMIVVLLSACGGGGGGSAVPSSTETPVIAPTLPASTLNVRYGPELPQTGILKLPAGNGPHPLAVIIHGGCWNRFIASASLMQPMADALTRAGWATLNLEYRVSNDPGYQAPMTFTDIALAMDSLPQMVGNLPVNLKRTVLVGHSAGGHLALWAAARPSIPVTSGLYKANPILPQAVIGLAAIPDLVAYQASFGCGSYISNLRGNFSDAEVSPQAMQSKIPTYLFSAVFDNIVSANFADAYQKLQMSQGQIATVTTVSGDHFVLIQSYGIVFDEILKQMNAVPAAP</sequence>
<evidence type="ECO:0000313" key="5">
    <source>
        <dbReference type="Proteomes" id="UP000825679"/>
    </source>
</evidence>
<keyword evidence="1 4" id="KW-0378">Hydrolase</keyword>
<dbReference type="GO" id="GO:0016787">
    <property type="term" value="F:hydrolase activity"/>
    <property type="evidence" value="ECO:0007669"/>
    <property type="project" value="UniProtKB-KW"/>
</dbReference>